<proteinExistence type="predicted"/>
<organism evidence="2">
    <name type="scientific">Leptocylindrus danicus</name>
    <dbReference type="NCBI Taxonomy" id="163516"/>
    <lineage>
        <taxon>Eukaryota</taxon>
        <taxon>Sar</taxon>
        <taxon>Stramenopiles</taxon>
        <taxon>Ochrophyta</taxon>
        <taxon>Bacillariophyta</taxon>
        <taxon>Coscinodiscophyceae</taxon>
        <taxon>Chaetocerotophycidae</taxon>
        <taxon>Leptocylindrales</taxon>
        <taxon>Leptocylindraceae</taxon>
        <taxon>Leptocylindrus</taxon>
    </lineage>
</organism>
<feature type="chain" id="PRO_5030532985" evidence="1">
    <location>
        <begin position="25"/>
        <end position="576"/>
    </location>
</feature>
<sequence>MQSIYVRTISIALLSILHSIPVLCSDKHGASVVIHEQEERLATSVIEDFNFMRGAHQIKAEVTSISFGQATKSNEIELELAISRPQSNSNITYTSLVPTLQIFNHDCSTAISPNDVIFGTVGEIEAVRIIDGVPYEIRMTQLNVDVQKVDGSSIFEYHTDNRGIGKLQFCVRADIGTVTVSPGVESSISFVKIKFDIRLNMFEDFSMVQEILTVEAGGGSNEDPLAAKQEAEVSVTAMGVPDRPLSASEKEAIEASTLEFLQANAGPSITITSVEIVAINFIYASPQRRVSSTDLAHRRSLDEGRTLQGEVIGVEIVIRVEATNTDITGDVAQTMNEVMTENSEEYFTEVQTSVSEAAVSGDETVGLFDSSPGFGEVTASLTSSSVVYLDYVVDLDYDLNACLCDPSTRECYDSNPTISQNSLFMLCVDADSDQVVISSVSSLTLEQDGLFYDAIVDSVPSDPSVTGISSMGTNSEAVFTRMISVFFDSPEEPVEISMVVLLRFASSSTRQLVPMKKTNDVRKLAGNHDAQSTINLNIQLNGETTKDASTAGMIGSHNAQNLILAAAAGLALASFL</sequence>
<accession>A0A7S2K4V6</accession>
<dbReference type="EMBL" id="HBGY01007168">
    <property type="protein sequence ID" value="CAD9564352.1"/>
    <property type="molecule type" value="Transcribed_RNA"/>
</dbReference>
<dbReference type="AlphaFoldDB" id="A0A7S2K4V6"/>
<reference evidence="2" key="1">
    <citation type="submission" date="2021-01" db="EMBL/GenBank/DDBJ databases">
        <authorList>
            <person name="Corre E."/>
            <person name="Pelletier E."/>
            <person name="Niang G."/>
            <person name="Scheremetjew M."/>
            <person name="Finn R."/>
            <person name="Kale V."/>
            <person name="Holt S."/>
            <person name="Cochrane G."/>
            <person name="Meng A."/>
            <person name="Brown T."/>
            <person name="Cohen L."/>
        </authorList>
    </citation>
    <scope>NUCLEOTIDE SEQUENCE</scope>
    <source>
        <strain evidence="2">B650</strain>
    </source>
</reference>
<feature type="signal peptide" evidence="1">
    <location>
        <begin position="1"/>
        <end position="24"/>
    </location>
</feature>
<name>A0A7S2K4V6_9STRA</name>
<evidence type="ECO:0000313" key="2">
    <source>
        <dbReference type="EMBL" id="CAD9564352.1"/>
    </source>
</evidence>
<protein>
    <submittedName>
        <fullName evidence="2">Uncharacterized protein</fullName>
    </submittedName>
</protein>
<gene>
    <name evidence="2" type="ORF">LDAN0321_LOCUS4449</name>
</gene>
<evidence type="ECO:0000256" key="1">
    <source>
        <dbReference type="SAM" id="SignalP"/>
    </source>
</evidence>
<keyword evidence="1" id="KW-0732">Signal</keyword>